<keyword evidence="3" id="KW-1185">Reference proteome</keyword>
<evidence type="ECO:0000256" key="1">
    <source>
        <dbReference type="SAM" id="MobiDB-lite"/>
    </source>
</evidence>
<accession>A0A9P5TTM7</accession>
<name>A0A9P5TTM7_GYMJU</name>
<proteinExistence type="predicted"/>
<evidence type="ECO:0000313" key="2">
    <source>
        <dbReference type="EMBL" id="KAF8911075.1"/>
    </source>
</evidence>
<dbReference type="OrthoDB" id="3365439at2759"/>
<feature type="compositionally biased region" description="Basic residues" evidence="1">
    <location>
        <begin position="88"/>
        <end position="101"/>
    </location>
</feature>
<comment type="caution">
    <text evidence="2">The sequence shown here is derived from an EMBL/GenBank/DDBJ whole genome shotgun (WGS) entry which is preliminary data.</text>
</comment>
<dbReference type="Proteomes" id="UP000724874">
    <property type="component" value="Unassembled WGS sequence"/>
</dbReference>
<feature type="compositionally biased region" description="Basic and acidic residues" evidence="1">
    <location>
        <begin position="179"/>
        <end position="188"/>
    </location>
</feature>
<dbReference type="EMBL" id="JADNYJ010000005">
    <property type="protein sequence ID" value="KAF8911075.1"/>
    <property type="molecule type" value="Genomic_DNA"/>
</dbReference>
<feature type="region of interest" description="Disordered" evidence="1">
    <location>
        <begin position="1"/>
        <end position="20"/>
    </location>
</feature>
<sequence length="215" mass="24739">MSDSNTKRKRPPTFQHFPINRAKVLKKQWVEKTKIKSKWKAQKKKEDLFSQSKLELPIYSDDEGSAQNGDAENSERVKEGAEMAPRSTHQHQSHLHPSRAHIHPELPVMRPKENSKRTKRLESEVRPTKKQKFSKEEEDETASQPSVRELMREAYSRSSLHTYKADPFKKRLAGPGSQRDGKSSDHGRPQTGKGQPDMKLRMNAMLAKIKQDCTS</sequence>
<dbReference type="AlphaFoldDB" id="A0A9P5TTM7"/>
<protein>
    <submittedName>
        <fullName evidence="2">Uncharacterized protein</fullName>
    </submittedName>
</protein>
<reference evidence="2" key="1">
    <citation type="submission" date="2020-11" db="EMBL/GenBank/DDBJ databases">
        <authorList>
            <consortium name="DOE Joint Genome Institute"/>
            <person name="Ahrendt S."/>
            <person name="Riley R."/>
            <person name="Andreopoulos W."/>
            <person name="LaButti K."/>
            <person name="Pangilinan J."/>
            <person name="Ruiz-duenas F.J."/>
            <person name="Barrasa J.M."/>
            <person name="Sanchez-Garcia M."/>
            <person name="Camarero S."/>
            <person name="Miyauchi S."/>
            <person name="Serrano A."/>
            <person name="Linde D."/>
            <person name="Babiker R."/>
            <person name="Drula E."/>
            <person name="Ayuso-Fernandez I."/>
            <person name="Pacheco R."/>
            <person name="Padilla G."/>
            <person name="Ferreira P."/>
            <person name="Barriuso J."/>
            <person name="Kellner H."/>
            <person name="Castanera R."/>
            <person name="Alfaro M."/>
            <person name="Ramirez L."/>
            <person name="Pisabarro A.G."/>
            <person name="Kuo A."/>
            <person name="Tritt A."/>
            <person name="Lipzen A."/>
            <person name="He G."/>
            <person name="Yan M."/>
            <person name="Ng V."/>
            <person name="Cullen D."/>
            <person name="Martin F."/>
            <person name="Rosso M.-N."/>
            <person name="Henrissat B."/>
            <person name="Hibbett D."/>
            <person name="Martinez A.T."/>
            <person name="Grigoriev I.V."/>
        </authorList>
    </citation>
    <scope>NUCLEOTIDE SEQUENCE</scope>
    <source>
        <strain evidence="2">AH 44721</strain>
    </source>
</reference>
<organism evidence="2 3">
    <name type="scientific">Gymnopilus junonius</name>
    <name type="common">Spectacular rustgill mushroom</name>
    <name type="synonym">Gymnopilus spectabilis subsp. junonius</name>
    <dbReference type="NCBI Taxonomy" id="109634"/>
    <lineage>
        <taxon>Eukaryota</taxon>
        <taxon>Fungi</taxon>
        <taxon>Dikarya</taxon>
        <taxon>Basidiomycota</taxon>
        <taxon>Agaricomycotina</taxon>
        <taxon>Agaricomycetes</taxon>
        <taxon>Agaricomycetidae</taxon>
        <taxon>Agaricales</taxon>
        <taxon>Agaricineae</taxon>
        <taxon>Hymenogastraceae</taxon>
        <taxon>Gymnopilus</taxon>
    </lineage>
</organism>
<gene>
    <name evidence="2" type="ORF">CPB84DRAFT_1842329</name>
</gene>
<feature type="region of interest" description="Disordered" evidence="1">
    <location>
        <begin position="34"/>
        <end position="215"/>
    </location>
</feature>
<feature type="compositionally biased region" description="Basic and acidic residues" evidence="1">
    <location>
        <begin position="110"/>
        <end position="127"/>
    </location>
</feature>
<evidence type="ECO:0000313" key="3">
    <source>
        <dbReference type="Proteomes" id="UP000724874"/>
    </source>
</evidence>